<evidence type="ECO:0000313" key="2">
    <source>
        <dbReference type="Proteomes" id="UP000815325"/>
    </source>
</evidence>
<dbReference type="PANTHER" id="PTHR33639">
    <property type="entry name" value="THIOL-DISULFIDE OXIDOREDUCTASE DCC"/>
    <property type="match status" value="1"/>
</dbReference>
<dbReference type="InterPro" id="IPR007263">
    <property type="entry name" value="DCC1-like"/>
</dbReference>
<sequence length="226" mass="25103">MQLSLGWSARLSPHTTSHERHIHQACPSVSWTSSMRPLSSIRTSNDVMRKPLLRKLEARATQTESTEMLLNSTRTNTALTQRSKDYFQGDSRPIILYDGVCNLCNGAVSLMLDLDPEGKHFRLAALQSPAGKTLLQRCGRSPDDISSIVLVEPNYRGHIRSDAILKIAAGLRQPPLPLLALLGFPVPPAIRDAVYDQVANNRYSIFGRTDSCRLTNAGQEHRFVVD</sequence>
<dbReference type="InterPro" id="IPR052927">
    <property type="entry name" value="DCC_oxidoreductase"/>
</dbReference>
<dbReference type="Proteomes" id="UP000815325">
    <property type="component" value="Unassembled WGS sequence"/>
</dbReference>
<name>A0ABQ7GT63_DUNSA</name>
<keyword evidence="2" id="KW-1185">Reference proteome</keyword>
<evidence type="ECO:0008006" key="3">
    <source>
        <dbReference type="Google" id="ProtNLM"/>
    </source>
</evidence>
<gene>
    <name evidence="1" type="ORF">DUNSADRAFT_3868</name>
</gene>
<comment type="caution">
    <text evidence="1">The sequence shown here is derived from an EMBL/GenBank/DDBJ whole genome shotgun (WGS) entry which is preliminary data.</text>
</comment>
<evidence type="ECO:0000313" key="1">
    <source>
        <dbReference type="EMBL" id="KAF5837796.1"/>
    </source>
</evidence>
<dbReference type="Pfam" id="PF04134">
    <property type="entry name" value="DCC1-like"/>
    <property type="match status" value="1"/>
</dbReference>
<dbReference type="PANTHER" id="PTHR33639:SF2">
    <property type="entry name" value="DUF393 DOMAIN-CONTAINING PROTEIN"/>
    <property type="match status" value="1"/>
</dbReference>
<proteinExistence type="predicted"/>
<reference evidence="1" key="1">
    <citation type="submission" date="2017-08" db="EMBL/GenBank/DDBJ databases">
        <authorList>
            <person name="Polle J.E."/>
            <person name="Barry K."/>
            <person name="Cushman J."/>
            <person name="Schmutz J."/>
            <person name="Tran D."/>
            <person name="Hathwaick L.T."/>
            <person name="Yim W.C."/>
            <person name="Jenkins J."/>
            <person name="Mckie-Krisberg Z.M."/>
            <person name="Prochnik S."/>
            <person name="Lindquist E."/>
            <person name="Dockter R.B."/>
            <person name="Adam C."/>
            <person name="Molina H."/>
            <person name="Bunkerborg J."/>
            <person name="Jin E."/>
            <person name="Buchheim M."/>
            <person name="Magnuson J."/>
        </authorList>
    </citation>
    <scope>NUCLEOTIDE SEQUENCE</scope>
    <source>
        <strain evidence="1">CCAP 19/18</strain>
    </source>
</reference>
<dbReference type="EMBL" id="MU069603">
    <property type="protein sequence ID" value="KAF5837796.1"/>
    <property type="molecule type" value="Genomic_DNA"/>
</dbReference>
<organism evidence="1 2">
    <name type="scientific">Dunaliella salina</name>
    <name type="common">Green alga</name>
    <name type="synonym">Protococcus salinus</name>
    <dbReference type="NCBI Taxonomy" id="3046"/>
    <lineage>
        <taxon>Eukaryota</taxon>
        <taxon>Viridiplantae</taxon>
        <taxon>Chlorophyta</taxon>
        <taxon>core chlorophytes</taxon>
        <taxon>Chlorophyceae</taxon>
        <taxon>CS clade</taxon>
        <taxon>Chlamydomonadales</taxon>
        <taxon>Dunaliellaceae</taxon>
        <taxon>Dunaliella</taxon>
    </lineage>
</organism>
<protein>
    <recommendedName>
        <fullName evidence="3">Thiol-disulfide oxidoreductase DCC</fullName>
    </recommendedName>
</protein>
<accession>A0ABQ7GT63</accession>